<organism evidence="10 11">
    <name type="scientific">Fodinisporobacter ferrooxydans</name>
    <dbReference type="NCBI Taxonomy" id="2901836"/>
    <lineage>
        <taxon>Bacteria</taxon>
        <taxon>Bacillati</taxon>
        <taxon>Bacillota</taxon>
        <taxon>Bacilli</taxon>
        <taxon>Bacillales</taxon>
        <taxon>Alicyclobacillaceae</taxon>
        <taxon>Fodinisporobacter</taxon>
    </lineage>
</organism>
<feature type="binding site" evidence="9">
    <location>
        <position position="123"/>
    </location>
    <ligand>
        <name>Zn(2+)</name>
        <dbReference type="ChEBI" id="CHEBI:29105"/>
        <note>catalytic</note>
    </ligand>
</feature>
<keyword evidence="5 9" id="KW-0479">Metal-binding</keyword>
<gene>
    <name evidence="9 10" type="primary">ybeY</name>
    <name evidence="10" type="ORF">LSG31_13390</name>
</gene>
<dbReference type="PANTHER" id="PTHR46986">
    <property type="entry name" value="ENDORIBONUCLEASE YBEY, CHLOROPLASTIC"/>
    <property type="match status" value="1"/>
</dbReference>
<evidence type="ECO:0000256" key="2">
    <source>
        <dbReference type="ARBA" id="ARBA00022517"/>
    </source>
</evidence>
<dbReference type="EMBL" id="CP089291">
    <property type="protein sequence ID" value="UOF92863.1"/>
    <property type="molecule type" value="Genomic_DNA"/>
</dbReference>
<dbReference type="NCBIfam" id="TIGR00043">
    <property type="entry name" value="rRNA maturation RNase YbeY"/>
    <property type="match status" value="1"/>
</dbReference>
<dbReference type="Proteomes" id="UP000830167">
    <property type="component" value="Chromosome"/>
</dbReference>
<dbReference type="InterPro" id="IPR023091">
    <property type="entry name" value="MetalPrtase_cat_dom_sf_prd"/>
</dbReference>
<keyword evidence="9" id="KW-0963">Cytoplasm</keyword>
<name>A0ABY4CQT5_9BACL</name>
<evidence type="ECO:0000256" key="5">
    <source>
        <dbReference type="ARBA" id="ARBA00022723"/>
    </source>
</evidence>
<evidence type="ECO:0000256" key="6">
    <source>
        <dbReference type="ARBA" id="ARBA00022759"/>
    </source>
</evidence>
<accession>A0ABY4CQT5</accession>
<comment type="function">
    <text evidence="9">Single strand-specific metallo-endoribonuclease involved in late-stage 70S ribosome quality control and in maturation of the 3' terminus of the 16S rRNA.</text>
</comment>
<dbReference type="SUPFAM" id="SSF55486">
    <property type="entry name" value="Metalloproteases ('zincins'), catalytic domain"/>
    <property type="match status" value="1"/>
</dbReference>
<keyword evidence="11" id="KW-1185">Reference proteome</keyword>
<comment type="similarity">
    <text evidence="1 9">Belongs to the endoribonuclease YbeY family.</text>
</comment>
<comment type="cofactor">
    <cofactor evidence="9">
        <name>Zn(2+)</name>
        <dbReference type="ChEBI" id="CHEBI:29105"/>
    </cofactor>
    <text evidence="9">Binds 1 zinc ion.</text>
</comment>
<evidence type="ECO:0000313" key="11">
    <source>
        <dbReference type="Proteomes" id="UP000830167"/>
    </source>
</evidence>
<keyword evidence="2 9" id="KW-0690">Ribosome biogenesis</keyword>
<keyword evidence="3 9" id="KW-0698">rRNA processing</keyword>
<evidence type="ECO:0000256" key="1">
    <source>
        <dbReference type="ARBA" id="ARBA00010875"/>
    </source>
</evidence>
<dbReference type="PROSITE" id="PS01306">
    <property type="entry name" value="UPF0054"/>
    <property type="match status" value="1"/>
</dbReference>
<feature type="binding site" evidence="9">
    <location>
        <position position="129"/>
    </location>
    <ligand>
        <name>Zn(2+)</name>
        <dbReference type="ChEBI" id="CHEBI:29105"/>
        <note>catalytic</note>
    </ligand>
</feature>
<protein>
    <recommendedName>
        <fullName evidence="9">Endoribonuclease YbeY</fullName>
        <ecNumber evidence="9">3.1.-.-</ecNumber>
    </recommendedName>
</protein>
<evidence type="ECO:0000256" key="7">
    <source>
        <dbReference type="ARBA" id="ARBA00022801"/>
    </source>
</evidence>
<dbReference type="PANTHER" id="PTHR46986:SF1">
    <property type="entry name" value="ENDORIBONUCLEASE YBEY, CHLOROPLASTIC"/>
    <property type="match status" value="1"/>
</dbReference>
<evidence type="ECO:0000256" key="9">
    <source>
        <dbReference type="HAMAP-Rule" id="MF_00009"/>
    </source>
</evidence>
<evidence type="ECO:0000256" key="3">
    <source>
        <dbReference type="ARBA" id="ARBA00022552"/>
    </source>
</evidence>
<feature type="binding site" evidence="9">
    <location>
        <position position="119"/>
    </location>
    <ligand>
        <name>Zn(2+)</name>
        <dbReference type="ChEBI" id="CHEBI:29105"/>
        <note>catalytic</note>
    </ligand>
</feature>
<comment type="subcellular location">
    <subcellularLocation>
        <location evidence="9">Cytoplasm</location>
    </subcellularLocation>
</comment>
<dbReference type="InterPro" id="IPR002036">
    <property type="entry name" value="YbeY"/>
</dbReference>
<evidence type="ECO:0000313" key="10">
    <source>
        <dbReference type="EMBL" id="UOF92863.1"/>
    </source>
</evidence>
<keyword evidence="6 9" id="KW-0255">Endonuclease</keyword>
<keyword evidence="4 9" id="KW-0540">Nuclease</keyword>
<dbReference type="RefSeq" id="WP_347439513.1">
    <property type="nucleotide sequence ID" value="NZ_CP089291.1"/>
</dbReference>
<evidence type="ECO:0000256" key="4">
    <source>
        <dbReference type="ARBA" id="ARBA00022722"/>
    </source>
</evidence>
<reference evidence="10" key="1">
    <citation type="submission" date="2021-12" db="EMBL/GenBank/DDBJ databases">
        <title>Alicyclobacillaceae gen. nov., sp. nov., isolated from chalcocite enrichment system.</title>
        <authorList>
            <person name="Jiang Z."/>
        </authorList>
    </citation>
    <scope>NUCLEOTIDE SEQUENCE</scope>
    <source>
        <strain evidence="10">MYW30-H2</strain>
    </source>
</reference>
<dbReference type="Pfam" id="PF02130">
    <property type="entry name" value="YbeY"/>
    <property type="match status" value="1"/>
</dbReference>
<dbReference type="Gene3D" id="3.40.390.30">
    <property type="entry name" value="Metalloproteases ('zincins'), catalytic domain"/>
    <property type="match status" value="1"/>
</dbReference>
<proteinExistence type="inferred from homology"/>
<evidence type="ECO:0000256" key="8">
    <source>
        <dbReference type="ARBA" id="ARBA00022833"/>
    </source>
</evidence>
<keyword evidence="8 9" id="KW-0862">Zinc</keyword>
<dbReference type="HAMAP" id="MF_00009">
    <property type="entry name" value="Endoribonucl_YbeY"/>
    <property type="match status" value="1"/>
</dbReference>
<dbReference type="EC" id="3.1.-.-" evidence="9"/>
<dbReference type="InterPro" id="IPR020549">
    <property type="entry name" value="YbeY_CS"/>
</dbReference>
<keyword evidence="7 9" id="KW-0378">Hydrolase</keyword>
<sequence length="154" mass="17709">MNRHISVSVDVQAFLDKVLQAAADYEDIEGYQVAVSLVDDARIHELNREYRGVDRPTDVLSFALQEQGEDEPEFDYGLPEHANEWDSLGDIVISIETMERQAAEYGHSVERELAFLAVHGFLHLIGYDHETEEEEKDMFRRQEDILKTVGLTRD</sequence>